<evidence type="ECO:0000256" key="1">
    <source>
        <dbReference type="SAM" id="MobiDB-lite"/>
    </source>
</evidence>
<dbReference type="InterPro" id="IPR029058">
    <property type="entry name" value="AB_hydrolase_fold"/>
</dbReference>
<proteinExistence type="predicted"/>
<accession>A0A2A6BNX7</accession>
<accession>A0A8R1YBP6</accession>
<name>A0A2A6BNX7_PRIPA</name>
<dbReference type="Gene3D" id="3.40.190.10">
    <property type="entry name" value="Periplasmic binding protein-like II"/>
    <property type="match status" value="1"/>
</dbReference>
<dbReference type="Gene3D" id="3.40.50.1820">
    <property type="entry name" value="alpha/beta hydrolase"/>
    <property type="match status" value="1"/>
</dbReference>
<organism evidence="3 4">
    <name type="scientific">Pristionchus pacificus</name>
    <name type="common">Parasitic nematode worm</name>
    <dbReference type="NCBI Taxonomy" id="54126"/>
    <lineage>
        <taxon>Eukaryota</taxon>
        <taxon>Metazoa</taxon>
        <taxon>Ecdysozoa</taxon>
        <taxon>Nematoda</taxon>
        <taxon>Chromadorea</taxon>
        <taxon>Rhabditida</taxon>
        <taxon>Rhabditina</taxon>
        <taxon>Diplogasteromorpha</taxon>
        <taxon>Diplogasteroidea</taxon>
        <taxon>Neodiplogasteridae</taxon>
        <taxon>Pristionchus</taxon>
    </lineage>
</organism>
<feature type="region of interest" description="Disordered" evidence="1">
    <location>
        <begin position="1122"/>
        <end position="1148"/>
    </location>
</feature>
<dbReference type="PANTHER" id="PTHR47533:SF4">
    <property type="entry name" value="AB HYDROLASE-1 DOMAIN-CONTAINING PROTEIN"/>
    <property type="match status" value="1"/>
</dbReference>
<dbReference type="InterPro" id="IPR010463">
    <property type="entry name" value="DUF1057"/>
</dbReference>
<dbReference type="Proteomes" id="UP000005239">
    <property type="component" value="Unassembled WGS sequence"/>
</dbReference>
<keyword evidence="2" id="KW-1133">Transmembrane helix</keyword>
<dbReference type="EnsemblMetazoa" id="PPA02404.1">
    <property type="protein sequence ID" value="PPA02404.1"/>
    <property type="gene ID" value="WBGene00091958"/>
</dbReference>
<feature type="transmembrane region" description="Helical" evidence="2">
    <location>
        <begin position="643"/>
        <end position="666"/>
    </location>
</feature>
<evidence type="ECO:0000256" key="2">
    <source>
        <dbReference type="SAM" id="Phobius"/>
    </source>
</evidence>
<evidence type="ECO:0000313" key="3">
    <source>
        <dbReference type="EnsemblMetazoa" id="PPA02404.1"/>
    </source>
</evidence>
<dbReference type="Pfam" id="PF06342">
    <property type="entry name" value="DUF1057"/>
    <property type="match status" value="1"/>
</dbReference>
<dbReference type="SUPFAM" id="SSF53850">
    <property type="entry name" value="Periplasmic binding protein-like II"/>
    <property type="match status" value="1"/>
</dbReference>
<reference evidence="3" key="2">
    <citation type="submission" date="2022-06" db="UniProtKB">
        <authorList>
            <consortium name="EnsemblMetazoa"/>
        </authorList>
    </citation>
    <scope>IDENTIFICATION</scope>
    <source>
        <strain evidence="3">PS312</strain>
    </source>
</reference>
<keyword evidence="4" id="KW-1185">Reference proteome</keyword>
<feature type="transmembrane region" description="Helical" evidence="2">
    <location>
        <begin position="921"/>
        <end position="940"/>
    </location>
</feature>
<gene>
    <name evidence="3" type="primary">WBGene00091958</name>
</gene>
<reference evidence="4" key="1">
    <citation type="journal article" date="2008" name="Nat. Genet.">
        <title>The Pristionchus pacificus genome provides a unique perspective on nematode lifestyle and parasitism.</title>
        <authorList>
            <person name="Dieterich C."/>
            <person name="Clifton S.W."/>
            <person name="Schuster L.N."/>
            <person name="Chinwalla A."/>
            <person name="Delehaunty K."/>
            <person name="Dinkelacker I."/>
            <person name="Fulton L."/>
            <person name="Fulton R."/>
            <person name="Godfrey J."/>
            <person name="Minx P."/>
            <person name="Mitreva M."/>
            <person name="Roeseler W."/>
            <person name="Tian H."/>
            <person name="Witte H."/>
            <person name="Yang S.P."/>
            <person name="Wilson R.K."/>
            <person name="Sommer R.J."/>
        </authorList>
    </citation>
    <scope>NUCLEOTIDE SEQUENCE [LARGE SCALE GENOMIC DNA]</scope>
    <source>
        <strain evidence="4">PS312</strain>
    </source>
</reference>
<feature type="transmembrane region" description="Helical" evidence="2">
    <location>
        <begin position="673"/>
        <end position="697"/>
    </location>
</feature>
<feature type="transmembrane region" description="Helical" evidence="2">
    <location>
        <begin position="887"/>
        <end position="909"/>
    </location>
</feature>
<feature type="region of interest" description="Disordered" evidence="1">
    <location>
        <begin position="1031"/>
        <end position="1060"/>
    </location>
</feature>
<dbReference type="PANTHER" id="PTHR47533">
    <property type="entry name" value="PROTEIN CBG21859"/>
    <property type="match status" value="1"/>
</dbReference>
<dbReference type="AlphaFoldDB" id="A0A2A6BNX7"/>
<evidence type="ECO:0000313" key="4">
    <source>
        <dbReference type="Proteomes" id="UP000005239"/>
    </source>
</evidence>
<sequence>MESILSKSLRESRLAVLFYRPSNGSREEMDVLDFLFNQSMDIVESSGEPVHWIREEPFTRLPSMKSLPHPSTLNLLKLHYAGDQILDCLSHVQEEAARGKDDGCYVVEFPGCPSSHELAAVMALLQSSIDFKPPDDLLNRTENEQKFLGPCAIVALPYTSARAHIASMYTDVLWSFNEKSEFKPLTYWDEQFMRSEDSSPYVRPFDVDQRLFTTPVELTAKSGEKFNIDAVFQDTLPGGSTRGTVVAMHGSPGSHKDFKYITPILEEKGLRVVGVNFGGFGISSDSRHLRQTNVERSEFVESILGRLNLNENVLFLAHSRGCETALRLSVRNQDKCIGMALINPAGFSVHRAIRPLAGVKMIRRCIEQYPRFHPVMEKFAFHFYQRVLRLRLSHGRVAFAAIKSMSMSDLWRQKELVEEINKNDRIRSLICYSGKDHLIEASISREFTAAFEKRLPLTLRKNDSEEELTDQIVNAFADHQQRITVEFSDDNHFAQKKRAKLIAASVDSMFTAVENISLSPRVPEVIDTIGTTEMNAGIPRPSYYPYSYEDEKGNLRGIFKELWDIVAQEKGLTLNITKLYNKTQLLQNVESNRTFTMIDSFAMSSNRFDVLLESISFGYYELNFYETVRSADADISELSFFTVFQWSTLLLLIAGFVLISIIDYLLSKRQPTITILIILRLIISIIFVLSLTIVVFYHSAGFRGNNFIVQKSNPTAVEDLLQYVKGGSRTILVEVKDLLPPKVMEDLNAQRPGVVYILENQRLLERLCDDHTTAAVLNKNNLLEMGEVRPGCELVTLTVSSQTMVEWNAYNINVYNFGKPTPSYYMYALVADRKLIHYVNQVILRMYDQDRFENFWTFRHLRSLRNLPTNDTQVLDYKPMNFLRLSIIFYIFIGLISLSIIVFVFELVACLSVSRSVVRRSLAISPFQLITIMSAVNAIASTFDKMSVTEDAAVDSVKNVSPIVQNIEHQSSSPGLNVTTPSSRLQIRTETVDADRSNEGFINTPHRKRVLGSSLRSRSRPCISTTELSLPISPMARPPISHSEPLPPSPLSSPNCSPIQNRPIARARRVILYRDSTPVPTSPLTSSPIPVNKRLQSLVRDSHTSVATPLAYLSSAASSSIASPLSSPVTHRNSPSSNIHNHAFRELTPGDFEDEKEIVSKKRRL</sequence>
<keyword evidence="2" id="KW-0472">Membrane</keyword>
<feature type="compositionally biased region" description="Polar residues" evidence="1">
    <location>
        <begin position="1129"/>
        <end position="1140"/>
    </location>
</feature>
<protein>
    <submittedName>
        <fullName evidence="3">Hydrolase</fullName>
    </submittedName>
</protein>
<dbReference type="SUPFAM" id="SSF53474">
    <property type="entry name" value="alpha/beta-Hydrolases"/>
    <property type="match status" value="1"/>
</dbReference>
<keyword evidence="2" id="KW-0812">Transmembrane</keyword>